<organism evidence="1 2">
    <name type="scientific">Durusdinium trenchii</name>
    <dbReference type="NCBI Taxonomy" id="1381693"/>
    <lineage>
        <taxon>Eukaryota</taxon>
        <taxon>Sar</taxon>
        <taxon>Alveolata</taxon>
        <taxon>Dinophyceae</taxon>
        <taxon>Suessiales</taxon>
        <taxon>Symbiodiniaceae</taxon>
        <taxon>Durusdinium</taxon>
    </lineage>
</organism>
<evidence type="ECO:0000313" key="1">
    <source>
        <dbReference type="EMBL" id="CAK9066518.1"/>
    </source>
</evidence>
<dbReference type="Proteomes" id="UP001642484">
    <property type="component" value="Unassembled WGS sequence"/>
</dbReference>
<dbReference type="InterPro" id="IPR015943">
    <property type="entry name" value="WD40/YVTN_repeat-like_dom_sf"/>
</dbReference>
<dbReference type="Gene3D" id="2.130.10.10">
    <property type="entry name" value="YVTN repeat-like/Quinoprotein amine dehydrogenase"/>
    <property type="match status" value="2"/>
</dbReference>
<dbReference type="SUPFAM" id="SSF50998">
    <property type="entry name" value="Quinoprotein alcohol dehydrogenase-like"/>
    <property type="match status" value="1"/>
</dbReference>
<sequence length="413" mass="44132">MLRVLSLDGATVAALPCSAASPKKGHELRTEVRRMRGESRWEAFDLVFQGRLLPDSGVIDSGDLEVFAVWRPHPKVLTSSGERVTIFDYSGEEIHQIGPIRLGASSWSVPFFSADGGLFMALKADGRCMVYETDTGLELCSFSAAPRQAPIAAFSLHGLVALPAAGRSGAAQIFRARTGEHVSLCSGFAASTAPARKCIFSPDGTELLKISQDGFAALFVAETGQQLVQMDEVGKWNGCAQFFPSGKTVLTTLRDGTARLFDAATGRVTQTLRATAPVADAVLAPTERSLLLVLTDCTGRLYHKEEGQFVASRSLSALGFYISPYPVAFSSDGGRILLALDTCDVKILDAETGEAICECRGGKHHITSAAFSPDGSRVLVSYYHSVAKIFDASDGHCMVELPHSDRVLGACFS</sequence>
<dbReference type="EMBL" id="CAXAMN010022117">
    <property type="protein sequence ID" value="CAK9066518.1"/>
    <property type="molecule type" value="Genomic_DNA"/>
</dbReference>
<gene>
    <name evidence="1" type="ORF">CCMP2556_LOCUS32671</name>
</gene>
<dbReference type="PANTHER" id="PTHR19879">
    <property type="entry name" value="TRANSCRIPTION INITIATION FACTOR TFIID"/>
    <property type="match status" value="1"/>
</dbReference>
<accession>A0ABP0NSU4</accession>
<name>A0ABP0NSU4_9DINO</name>
<dbReference type="PANTHER" id="PTHR19879:SF9">
    <property type="entry name" value="TRANSCRIPTION INITIATION FACTOR TFIID SUBUNIT 5"/>
    <property type="match status" value="1"/>
</dbReference>
<proteinExistence type="predicted"/>
<protein>
    <recommendedName>
        <fullName evidence="3">Anaphase-promoting complex subunit 4 WD40 domain-containing protein</fullName>
    </recommendedName>
</protein>
<keyword evidence="2" id="KW-1185">Reference proteome</keyword>
<evidence type="ECO:0000313" key="2">
    <source>
        <dbReference type="Proteomes" id="UP001642484"/>
    </source>
</evidence>
<comment type="caution">
    <text evidence="1">The sequence shown here is derived from an EMBL/GenBank/DDBJ whole genome shotgun (WGS) entry which is preliminary data.</text>
</comment>
<reference evidence="1 2" key="1">
    <citation type="submission" date="2024-02" db="EMBL/GenBank/DDBJ databases">
        <authorList>
            <person name="Chen Y."/>
            <person name="Shah S."/>
            <person name="Dougan E. K."/>
            <person name="Thang M."/>
            <person name="Chan C."/>
        </authorList>
    </citation>
    <scope>NUCLEOTIDE SEQUENCE [LARGE SCALE GENOMIC DNA]</scope>
</reference>
<dbReference type="InterPro" id="IPR001680">
    <property type="entry name" value="WD40_rpt"/>
</dbReference>
<dbReference type="InterPro" id="IPR011047">
    <property type="entry name" value="Quinoprotein_ADH-like_sf"/>
</dbReference>
<evidence type="ECO:0008006" key="3">
    <source>
        <dbReference type="Google" id="ProtNLM"/>
    </source>
</evidence>
<dbReference type="SMART" id="SM00320">
    <property type="entry name" value="WD40"/>
    <property type="match status" value="3"/>
</dbReference>